<feature type="domain" description="Glycosyl transferase family 1" evidence="4">
    <location>
        <begin position="239"/>
        <end position="399"/>
    </location>
</feature>
<protein>
    <recommendedName>
        <fullName evidence="1">D-inositol 3-phosphate glycosyltransferase</fullName>
    </recommendedName>
</protein>
<evidence type="ECO:0000256" key="3">
    <source>
        <dbReference type="SAM" id="MobiDB-lite"/>
    </source>
</evidence>
<keyword evidence="6" id="KW-1185">Reference proteome</keyword>
<dbReference type="EMBL" id="JABBXF010000098">
    <property type="protein sequence ID" value="NVK81911.1"/>
    <property type="molecule type" value="Genomic_DNA"/>
</dbReference>
<dbReference type="GO" id="GO:0016757">
    <property type="term" value="F:glycosyltransferase activity"/>
    <property type="evidence" value="ECO:0007669"/>
    <property type="project" value="InterPro"/>
</dbReference>
<evidence type="ECO:0000256" key="1">
    <source>
        <dbReference type="ARBA" id="ARBA00021292"/>
    </source>
</evidence>
<name>A0A7Y7BB56_STRMO</name>
<dbReference type="PANTHER" id="PTHR12526">
    <property type="entry name" value="GLYCOSYLTRANSFERASE"/>
    <property type="match status" value="1"/>
</dbReference>
<dbReference type="Gene3D" id="3.40.50.2000">
    <property type="entry name" value="Glycogen Phosphorylase B"/>
    <property type="match status" value="2"/>
</dbReference>
<dbReference type="SUPFAM" id="SSF53756">
    <property type="entry name" value="UDP-Glycosyltransferase/glycogen phosphorylase"/>
    <property type="match status" value="1"/>
</dbReference>
<evidence type="ECO:0000313" key="6">
    <source>
        <dbReference type="Proteomes" id="UP000587462"/>
    </source>
</evidence>
<accession>A0A7Y7BB56</accession>
<dbReference type="Proteomes" id="UP000587462">
    <property type="component" value="Unassembled WGS sequence"/>
</dbReference>
<sequence length="422" mass="45616">MGRGVRPVPGPVQPAGDGAREQGRGGPVLLRGRCAVLNPAPNLFLVGIDVDSMGGSQRVLHTLAQGFAGRGHRVELIGIRPSPEPHAYHADPGYRHTTLYRSPAPPAWQAGSLAERFSPARLRAARAARAERDRARERLARRFARAPEGYVVIGSPWAAVWLEGVPRPPGLKRIGQYHESYAQACHTPNLQLILKHYPALEKALFLSEADAAEFRRRRLPNAGVMPNPLPFEPGGAAPLDTRRVGAVGRLDPVKRLDRLIEAFAAAVAPPAAELPGWELHFFGDGPEEPGLRALTARLGVADRVRFRGTVGDMAAAYRELSLVALTSEREGRPMVLAEAAAAGVPCVSFDLAGGVRELVVPGRTGELVPPGDTEAFARALRRLMSDTGLRVRYGQAARAHVAPLRLGAVLDRWEGLFDEIRR</sequence>
<dbReference type="Pfam" id="PF00534">
    <property type="entry name" value="Glycos_transf_1"/>
    <property type="match status" value="1"/>
</dbReference>
<reference evidence="5 6" key="1">
    <citation type="submission" date="2020-04" db="EMBL/GenBank/DDBJ databases">
        <title>Draft Genome Sequence of Streptomyces morookaense DSM 40503, an 8-azaguanine-producing strain.</title>
        <authorList>
            <person name="Qi J."/>
            <person name="Gao J.-M."/>
        </authorList>
    </citation>
    <scope>NUCLEOTIDE SEQUENCE [LARGE SCALE GENOMIC DNA]</scope>
    <source>
        <strain evidence="5 6">DSM 40503</strain>
    </source>
</reference>
<dbReference type="InterPro" id="IPR001296">
    <property type="entry name" value="Glyco_trans_1"/>
</dbReference>
<comment type="caution">
    <text evidence="5">The sequence shown here is derived from an EMBL/GenBank/DDBJ whole genome shotgun (WGS) entry which is preliminary data.</text>
</comment>
<evidence type="ECO:0000259" key="4">
    <source>
        <dbReference type="Pfam" id="PF00534"/>
    </source>
</evidence>
<organism evidence="5 6">
    <name type="scientific">Streptomyces morookaense</name>
    <name type="common">Streptoverticillium morookaense</name>
    <dbReference type="NCBI Taxonomy" id="1970"/>
    <lineage>
        <taxon>Bacteria</taxon>
        <taxon>Bacillati</taxon>
        <taxon>Actinomycetota</taxon>
        <taxon>Actinomycetes</taxon>
        <taxon>Kitasatosporales</taxon>
        <taxon>Streptomycetaceae</taxon>
        <taxon>Streptomyces</taxon>
    </lineage>
</organism>
<feature type="region of interest" description="Disordered" evidence="3">
    <location>
        <begin position="1"/>
        <end position="26"/>
    </location>
</feature>
<gene>
    <name evidence="5" type="ORF">HG542_30315</name>
</gene>
<evidence type="ECO:0000313" key="5">
    <source>
        <dbReference type="EMBL" id="NVK81911.1"/>
    </source>
</evidence>
<evidence type="ECO:0000256" key="2">
    <source>
        <dbReference type="ARBA" id="ARBA00022679"/>
    </source>
</evidence>
<keyword evidence="2 5" id="KW-0808">Transferase</keyword>
<dbReference type="AlphaFoldDB" id="A0A7Y7BB56"/>
<proteinExistence type="predicted"/>